<sequence length="85" mass="9915">MFMDDARITGSDEISHFTSLKEFFKKCIVHRIRLNLNKSKFFQNEVNFLGHRIDSKGLHETEEKISAVVNAVVPRNFHGVKEILR</sequence>
<dbReference type="InterPro" id="IPR043128">
    <property type="entry name" value="Rev_trsase/Diguanyl_cyclase"/>
</dbReference>
<evidence type="ECO:0000259" key="1">
    <source>
        <dbReference type="Pfam" id="PF00078"/>
    </source>
</evidence>
<proteinExistence type="predicted"/>
<keyword evidence="3" id="KW-1185">Reference proteome</keyword>
<evidence type="ECO:0000313" key="2">
    <source>
        <dbReference type="EMBL" id="GFR25421.1"/>
    </source>
</evidence>
<dbReference type="InterPro" id="IPR050951">
    <property type="entry name" value="Retrovirus_Pol_polyprotein"/>
</dbReference>
<dbReference type="Gene3D" id="3.30.70.270">
    <property type="match status" value="1"/>
</dbReference>
<name>A0A8X6LWE8_TRICU</name>
<dbReference type="PANTHER" id="PTHR37984:SF10">
    <property type="entry name" value="RIBONUCLEASE H"/>
    <property type="match status" value="1"/>
</dbReference>
<organism evidence="2 3">
    <name type="scientific">Trichonephila clavata</name>
    <name type="common">Joro spider</name>
    <name type="synonym">Nephila clavata</name>
    <dbReference type="NCBI Taxonomy" id="2740835"/>
    <lineage>
        <taxon>Eukaryota</taxon>
        <taxon>Metazoa</taxon>
        <taxon>Ecdysozoa</taxon>
        <taxon>Arthropoda</taxon>
        <taxon>Chelicerata</taxon>
        <taxon>Arachnida</taxon>
        <taxon>Araneae</taxon>
        <taxon>Araneomorphae</taxon>
        <taxon>Entelegynae</taxon>
        <taxon>Araneoidea</taxon>
        <taxon>Nephilidae</taxon>
        <taxon>Trichonephila</taxon>
    </lineage>
</organism>
<reference evidence="2" key="1">
    <citation type="submission" date="2020-07" db="EMBL/GenBank/DDBJ databases">
        <title>Multicomponent nature underlies the extraordinary mechanical properties of spider dragline silk.</title>
        <authorList>
            <person name="Kono N."/>
            <person name="Nakamura H."/>
            <person name="Mori M."/>
            <person name="Yoshida Y."/>
            <person name="Ohtoshi R."/>
            <person name="Malay A.D."/>
            <person name="Moran D.A.P."/>
            <person name="Tomita M."/>
            <person name="Numata K."/>
            <person name="Arakawa K."/>
        </authorList>
    </citation>
    <scope>NUCLEOTIDE SEQUENCE</scope>
</reference>
<dbReference type="AlphaFoldDB" id="A0A8X6LWE8"/>
<comment type="caution">
    <text evidence="2">The sequence shown here is derived from an EMBL/GenBank/DDBJ whole genome shotgun (WGS) entry which is preliminary data.</text>
</comment>
<dbReference type="InterPro" id="IPR043502">
    <property type="entry name" value="DNA/RNA_pol_sf"/>
</dbReference>
<dbReference type="SUPFAM" id="SSF56672">
    <property type="entry name" value="DNA/RNA polymerases"/>
    <property type="match status" value="1"/>
</dbReference>
<dbReference type="OrthoDB" id="7439943at2759"/>
<dbReference type="InterPro" id="IPR000477">
    <property type="entry name" value="RT_dom"/>
</dbReference>
<evidence type="ECO:0000313" key="3">
    <source>
        <dbReference type="Proteomes" id="UP000887116"/>
    </source>
</evidence>
<feature type="non-terminal residue" evidence="2">
    <location>
        <position position="85"/>
    </location>
</feature>
<dbReference type="GO" id="GO:0071897">
    <property type="term" value="P:DNA biosynthetic process"/>
    <property type="evidence" value="ECO:0007669"/>
    <property type="project" value="UniProtKB-ARBA"/>
</dbReference>
<dbReference type="Proteomes" id="UP000887116">
    <property type="component" value="Unassembled WGS sequence"/>
</dbReference>
<dbReference type="PANTHER" id="PTHR37984">
    <property type="entry name" value="PROTEIN CBG26694"/>
    <property type="match status" value="1"/>
</dbReference>
<dbReference type="Pfam" id="PF00078">
    <property type="entry name" value="RVT_1"/>
    <property type="match status" value="1"/>
</dbReference>
<dbReference type="EMBL" id="BMAO01028530">
    <property type="protein sequence ID" value="GFR25421.1"/>
    <property type="molecule type" value="Genomic_DNA"/>
</dbReference>
<gene>
    <name evidence="2" type="primary">Tf2-9_30</name>
    <name evidence="2" type="ORF">TNCT_669441</name>
</gene>
<feature type="domain" description="Reverse transcriptase" evidence="1">
    <location>
        <begin position="1"/>
        <end position="53"/>
    </location>
</feature>
<accession>A0A8X6LWE8</accession>
<protein>
    <submittedName>
        <fullName evidence="2">Transposon Tf2-9 polyprotein</fullName>
    </submittedName>
</protein>